<dbReference type="EMBL" id="JNFF01000116">
    <property type="protein sequence ID" value="KEQ28445.1"/>
    <property type="molecule type" value="Genomic_DNA"/>
</dbReference>
<reference evidence="1 2" key="1">
    <citation type="journal article" date="1992" name="Int. J. Syst. Bacteriol.">
        <title>Sphingobacterium antarcticus sp. nov. a Psychrotrophic Bacterium from the Soils of Schirmacher Oasis, Antarctica.</title>
        <authorList>
            <person name="Shivaji S."/>
            <person name="Ray M.K."/>
            <person name="Rao N.S."/>
            <person name="Saiserr L."/>
            <person name="Jagannadham M.V."/>
            <person name="Kumar G.S."/>
            <person name="Reddy G."/>
            <person name="Bhargava P.M."/>
        </authorList>
    </citation>
    <scope>NUCLEOTIDE SEQUENCE [LARGE SCALE GENOMIC DNA]</scope>
    <source>
        <strain evidence="1 2">4BY</strain>
    </source>
</reference>
<protein>
    <submittedName>
        <fullName evidence="1">Uncharacterized protein</fullName>
    </submittedName>
</protein>
<keyword evidence="2" id="KW-1185">Reference proteome</keyword>
<name>A0A081PCM2_9SPHI</name>
<proteinExistence type="predicted"/>
<organism evidence="1 2">
    <name type="scientific">Pedobacter antarcticus 4BY</name>
    <dbReference type="NCBI Taxonomy" id="1358423"/>
    <lineage>
        <taxon>Bacteria</taxon>
        <taxon>Pseudomonadati</taxon>
        <taxon>Bacteroidota</taxon>
        <taxon>Sphingobacteriia</taxon>
        <taxon>Sphingobacteriales</taxon>
        <taxon>Sphingobacteriaceae</taxon>
        <taxon>Pedobacter</taxon>
    </lineage>
</organism>
<dbReference type="AlphaFoldDB" id="A0A081PCM2"/>
<dbReference type="RefSeq" id="WP_037444354.1">
    <property type="nucleotide sequence ID" value="NZ_JNFF01000116.1"/>
</dbReference>
<accession>A0A081PCM2</accession>
<sequence>MKNTKMGFEKYFFVEEVRCIMAGSAGRHLGCNGFLLASLSLLLTPVAGTAAGASLITGRLSFINDALSIAGGND</sequence>
<evidence type="ECO:0000313" key="1">
    <source>
        <dbReference type="EMBL" id="KEQ28445.1"/>
    </source>
</evidence>
<comment type="caution">
    <text evidence="1">The sequence shown here is derived from an EMBL/GenBank/DDBJ whole genome shotgun (WGS) entry which is preliminary data.</text>
</comment>
<evidence type="ECO:0000313" key="2">
    <source>
        <dbReference type="Proteomes" id="UP000028007"/>
    </source>
</evidence>
<dbReference type="Proteomes" id="UP000028007">
    <property type="component" value="Unassembled WGS sequence"/>
</dbReference>
<gene>
    <name evidence="1" type="ORF">N180_02095</name>
</gene>